<comment type="caution">
    <text evidence="2">The sequence shown here is derived from an EMBL/GenBank/DDBJ whole genome shotgun (WGS) entry which is preliminary data.</text>
</comment>
<dbReference type="Gene3D" id="3.90.1300.10">
    <property type="entry name" value="Amidase signature (AS) domain"/>
    <property type="match status" value="1"/>
</dbReference>
<accession>A0A4R9ALQ7</accession>
<dbReference type="PANTHER" id="PTHR46310">
    <property type="entry name" value="AMIDASE 1"/>
    <property type="match status" value="1"/>
</dbReference>
<evidence type="ECO:0000259" key="1">
    <source>
        <dbReference type="Pfam" id="PF01425"/>
    </source>
</evidence>
<evidence type="ECO:0000313" key="3">
    <source>
        <dbReference type="Proteomes" id="UP000298154"/>
    </source>
</evidence>
<name>A0A4R9ALQ7_9MICO</name>
<protein>
    <submittedName>
        <fullName evidence="2">Amidase</fullName>
    </submittedName>
</protein>
<sequence length="406" mass="41624">MVADLLHPAAVPAFDTSIWRVLGNPLVGSESIGPLSGRTVAVKDLYDVAGFAVGAGIPEYLHEQAAATESAPALRALLGAGATARGIAQTDEFAYGITGANVHYGTPPNPRVPNAVPGGSSSGPATAVALGQADIGLGTDTAGSIRVPASYQGLWGLRSTQDAVNRSGLLPLAPRFDAVGWITRTPGVLRAAVVASVQPELQRGAPARYAVGASVVVGLDDEVQEAFVDAVDWLEGTGSITPVDFVDVGDLAALFQAFRTVQAAEAWQVHGSWVRAHPGVLAADVAARFSWASRVTGSAERAARGVLGVARERLDQILDERVLLLPSTASTAPRLDSEAAALDRTRSATLALTCLAAIGGYPALSAPLLDVHGAPLGLCLVGPRFSDLALVDAATAMATQLNEMPG</sequence>
<evidence type="ECO:0000313" key="2">
    <source>
        <dbReference type="EMBL" id="TFD65299.1"/>
    </source>
</evidence>
<dbReference type="EMBL" id="SOHK01000015">
    <property type="protein sequence ID" value="TFD65299.1"/>
    <property type="molecule type" value="Genomic_DNA"/>
</dbReference>
<dbReference type="OrthoDB" id="182039at2"/>
<dbReference type="InterPro" id="IPR036928">
    <property type="entry name" value="AS_sf"/>
</dbReference>
<feature type="domain" description="Amidase" evidence="1">
    <location>
        <begin position="30"/>
        <end position="390"/>
    </location>
</feature>
<dbReference type="SUPFAM" id="SSF75304">
    <property type="entry name" value="Amidase signature (AS) enzymes"/>
    <property type="match status" value="1"/>
</dbReference>
<keyword evidence="3" id="KW-1185">Reference proteome</keyword>
<dbReference type="PANTHER" id="PTHR46310:SF7">
    <property type="entry name" value="AMIDASE 1"/>
    <property type="match status" value="1"/>
</dbReference>
<dbReference type="AlphaFoldDB" id="A0A4R9ALQ7"/>
<dbReference type="Pfam" id="PF01425">
    <property type="entry name" value="Amidase"/>
    <property type="match status" value="1"/>
</dbReference>
<dbReference type="Proteomes" id="UP000298154">
    <property type="component" value="Unassembled WGS sequence"/>
</dbReference>
<dbReference type="InterPro" id="IPR023631">
    <property type="entry name" value="Amidase_dom"/>
</dbReference>
<organism evidence="2 3">
    <name type="scientific">Cryobacterium ruanii</name>
    <dbReference type="NCBI Taxonomy" id="1259197"/>
    <lineage>
        <taxon>Bacteria</taxon>
        <taxon>Bacillati</taxon>
        <taxon>Actinomycetota</taxon>
        <taxon>Actinomycetes</taxon>
        <taxon>Micrococcales</taxon>
        <taxon>Microbacteriaceae</taxon>
        <taxon>Cryobacterium</taxon>
    </lineage>
</organism>
<dbReference type="PROSITE" id="PS00571">
    <property type="entry name" value="AMIDASES"/>
    <property type="match status" value="1"/>
</dbReference>
<reference evidence="2 3" key="1">
    <citation type="submission" date="2019-03" db="EMBL/GenBank/DDBJ databases">
        <title>Genomics of glacier-inhabiting Cryobacterium strains.</title>
        <authorList>
            <person name="Liu Q."/>
            <person name="Xin Y.-H."/>
        </authorList>
    </citation>
    <scope>NUCLEOTIDE SEQUENCE [LARGE SCALE GENOMIC DNA]</scope>
    <source>
        <strain evidence="2 3">Sr36</strain>
    </source>
</reference>
<dbReference type="InterPro" id="IPR020556">
    <property type="entry name" value="Amidase_CS"/>
</dbReference>
<proteinExistence type="predicted"/>
<gene>
    <name evidence="2" type="ORF">E3T47_10735</name>
</gene>